<dbReference type="Gene3D" id="2.60.40.10">
    <property type="entry name" value="Immunoglobulins"/>
    <property type="match status" value="1"/>
</dbReference>
<proteinExistence type="inferred from homology"/>
<dbReference type="GO" id="GO:0005923">
    <property type="term" value="C:bicellular tight junction"/>
    <property type="evidence" value="ECO:0007669"/>
    <property type="project" value="UniProtKB-SubCell"/>
</dbReference>
<reference evidence="14" key="1">
    <citation type="submission" date="2025-08" db="UniProtKB">
        <authorList>
            <consortium name="Ensembl"/>
        </authorList>
    </citation>
    <scope>IDENTIFICATION</scope>
</reference>
<sequence>VLFQSVVLPCQYNSVSTQTPVVQWVYKSYCRDRTRDSFSLTDSLSGISYLDCADSSRTVRTVASISGSSVTLSEYYKNRDISIINKADLRIGKVQWGDSGVYICKVVISDDLEGQNEASVELLVLGFSGVPEDLLPDLNLKIMPEWVFVAAVALGSVLFLLLVGVCWCQCCPHSCCCYVSCWCCPDTCCCPRHLYEAGKGIKTGTSSSQSPAYPSYFVTGVPTMVPIAPPSLMDKISSLQPSESSMVTTACSQSELSSLHEGETGFHHSYRQVQKKALPAIPDCDLQPEPQRYDNNRSPEPQRYRDNSLYVHMFSPCFCRWNPRSEHLQRKTYRTAGRTGSLDELEEFAASFKQRWDRGAGKGEEQEGDYEMELLELSRYPSYRNGPPQHYHNDENKPEDSSSRDDQPRRNKKNWRVISPLPSPKKRRGTRDDERPNDYDSTFLNSLLERKATLRGVAQGKSGSRTEEDSDTPPKGSSKKSSGDSSRHCSQSPSSRPEVESLPLYSETERSRTDRLSSRPLTANTRSSQPTAHSLPGRREEPRDRTRKVNTLLSRDSLIV</sequence>
<accession>A0A3Q3X0Y0</accession>
<dbReference type="AlphaFoldDB" id="A0A3Q3X0Y0"/>
<dbReference type="InterPro" id="IPR007110">
    <property type="entry name" value="Ig-like_dom"/>
</dbReference>
<dbReference type="InterPro" id="IPR036179">
    <property type="entry name" value="Ig-like_dom_sf"/>
</dbReference>
<evidence type="ECO:0000256" key="5">
    <source>
        <dbReference type="ARBA" id="ARBA00022949"/>
    </source>
</evidence>
<feature type="compositionally biased region" description="Basic and acidic residues" evidence="11">
    <location>
        <begin position="291"/>
        <end position="303"/>
    </location>
</feature>
<feature type="region of interest" description="Disordered" evidence="11">
    <location>
        <begin position="380"/>
        <end position="560"/>
    </location>
</feature>
<feature type="compositionally biased region" description="Basic and acidic residues" evidence="11">
    <location>
        <begin position="391"/>
        <end position="409"/>
    </location>
</feature>
<keyword evidence="3" id="KW-0796">Tight junction</keyword>
<dbReference type="InterPro" id="IPR008664">
    <property type="entry name" value="LISCH7"/>
</dbReference>
<feature type="compositionally biased region" description="Basic and acidic residues" evidence="11">
    <location>
        <begin position="507"/>
        <end position="517"/>
    </location>
</feature>
<evidence type="ECO:0000256" key="7">
    <source>
        <dbReference type="ARBA" id="ARBA00023136"/>
    </source>
</evidence>
<feature type="region of interest" description="Disordered" evidence="11">
    <location>
        <begin position="282"/>
        <end position="303"/>
    </location>
</feature>
<evidence type="ECO:0000256" key="3">
    <source>
        <dbReference type="ARBA" id="ARBA00022427"/>
    </source>
</evidence>
<dbReference type="InterPro" id="IPR013783">
    <property type="entry name" value="Ig-like_fold"/>
</dbReference>
<evidence type="ECO:0000313" key="15">
    <source>
        <dbReference type="Proteomes" id="UP000261620"/>
    </source>
</evidence>
<evidence type="ECO:0000256" key="10">
    <source>
        <dbReference type="ARBA" id="ARBA00046288"/>
    </source>
</evidence>
<dbReference type="SUPFAM" id="SSF48726">
    <property type="entry name" value="Immunoglobulin"/>
    <property type="match status" value="1"/>
</dbReference>
<dbReference type="Proteomes" id="UP000261620">
    <property type="component" value="Unplaced"/>
</dbReference>
<evidence type="ECO:0000256" key="12">
    <source>
        <dbReference type="SAM" id="Phobius"/>
    </source>
</evidence>
<keyword evidence="4 12" id="KW-0812">Transmembrane</keyword>
<feature type="compositionally biased region" description="Polar residues" evidence="11">
    <location>
        <begin position="519"/>
        <end position="532"/>
    </location>
</feature>
<protein>
    <recommendedName>
        <fullName evidence="13">Ig-like domain-containing protein</fullName>
    </recommendedName>
</protein>
<dbReference type="OMA" id="EMEVLEY"/>
<keyword evidence="7 12" id="KW-0472">Membrane</keyword>
<dbReference type="SMART" id="SM00409">
    <property type="entry name" value="IG"/>
    <property type="match status" value="1"/>
</dbReference>
<evidence type="ECO:0000256" key="1">
    <source>
        <dbReference type="ARBA" id="ARBA00004435"/>
    </source>
</evidence>
<dbReference type="PANTHER" id="PTHR15923">
    <property type="entry name" value="TRANSMEMBRANE AND IMMUNOGLOBULIN DOMAIN-CONTAINING PROTEIN"/>
    <property type="match status" value="1"/>
</dbReference>
<dbReference type="STRING" id="94237.ENSMMOP00000024488"/>
<keyword evidence="8" id="KW-1015">Disulfide bond</keyword>
<comment type="subcellular location">
    <subcellularLocation>
        <location evidence="1">Cell junction</location>
        <location evidence="1">Tight junction</location>
    </subcellularLocation>
    <subcellularLocation>
        <location evidence="10">Endomembrane system</location>
        <topology evidence="10">Single-pass type I membrane protein</topology>
    </subcellularLocation>
</comment>
<keyword evidence="15" id="KW-1185">Reference proteome</keyword>
<keyword evidence="5" id="KW-0965">Cell junction</keyword>
<evidence type="ECO:0000256" key="11">
    <source>
        <dbReference type="SAM" id="MobiDB-lite"/>
    </source>
</evidence>
<dbReference type="PROSITE" id="PS50835">
    <property type="entry name" value="IG_LIKE"/>
    <property type="match status" value="1"/>
</dbReference>
<dbReference type="GO" id="GO:0012505">
    <property type="term" value="C:endomembrane system"/>
    <property type="evidence" value="ECO:0007669"/>
    <property type="project" value="UniProtKB-SubCell"/>
</dbReference>
<evidence type="ECO:0000256" key="6">
    <source>
        <dbReference type="ARBA" id="ARBA00022989"/>
    </source>
</evidence>
<evidence type="ECO:0000256" key="8">
    <source>
        <dbReference type="ARBA" id="ARBA00023157"/>
    </source>
</evidence>
<organism evidence="14 15">
    <name type="scientific">Mola mola</name>
    <name type="common">Ocean sunfish</name>
    <name type="synonym">Tetraodon mola</name>
    <dbReference type="NCBI Taxonomy" id="94237"/>
    <lineage>
        <taxon>Eukaryota</taxon>
        <taxon>Metazoa</taxon>
        <taxon>Chordata</taxon>
        <taxon>Craniata</taxon>
        <taxon>Vertebrata</taxon>
        <taxon>Euteleostomi</taxon>
        <taxon>Actinopterygii</taxon>
        <taxon>Neopterygii</taxon>
        <taxon>Teleostei</taxon>
        <taxon>Neoteleostei</taxon>
        <taxon>Acanthomorphata</taxon>
        <taxon>Eupercaria</taxon>
        <taxon>Tetraodontiformes</taxon>
        <taxon>Molidae</taxon>
        <taxon>Mola</taxon>
    </lineage>
</organism>
<evidence type="ECO:0000313" key="14">
    <source>
        <dbReference type="Ensembl" id="ENSMMOP00000024488.1"/>
    </source>
</evidence>
<dbReference type="InterPro" id="IPR003599">
    <property type="entry name" value="Ig_sub"/>
</dbReference>
<dbReference type="PANTHER" id="PTHR15923:SF7">
    <property type="entry name" value="IMMUNOGLOBULIN-LIKE DOMAIN-CONTAINING RECEPTOR 2 ISOFORM X1"/>
    <property type="match status" value="1"/>
</dbReference>
<dbReference type="Pfam" id="PF05624">
    <property type="entry name" value="LSR"/>
    <property type="match status" value="1"/>
</dbReference>
<keyword evidence="9" id="KW-0393">Immunoglobulin domain</keyword>
<evidence type="ECO:0000256" key="9">
    <source>
        <dbReference type="ARBA" id="ARBA00023319"/>
    </source>
</evidence>
<evidence type="ECO:0000256" key="2">
    <source>
        <dbReference type="ARBA" id="ARBA00009491"/>
    </source>
</evidence>
<feature type="domain" description="Ig-like" evidence="13">
    <location>
        <begin position="1"/>
        <end position="121"/>
    </location>
</feature>
<feature type="transmembrane region" description="Helical" evidence="12">
    <location>
        <begin position="146"/>
        <end position="165"/>
    </location>
</feature>
<evidence type="ECO:0000256" key="4">
    <source>
        <dbReference type="ARBA" id="ARBA00022692"/>
    </source>
</evidence>
<evidence type="ECO:0000259" key="13">
    <source>
        <dbReference type="PROSITE" id="PS50835"/>
    </source>
</evidence>
<dbReference type="Ensembl" id="ENSMMOT00000024899.1">
    <property type="protein sequence ID" value="ENSMMOP00000024488.1"/>
    <property type="gene ID" value="ENSMMOG00000018629.1"/>
</dbReference>
<comment type="similarity">
    <text evidence="2">Belongs to the immunoglobulin superfamily. LISCH7 family.</text>
</comment>
<reference evidence="14" key="2">
    <citation type="submission" date="2025-09" db="UniProtKB">
        <authorList>
            <consortium name="Ensembl"/>
        </authorList>
    </citation>
    <scope>IDENTIFICATION</scope>
</reference>
<keyword evidence="6 12" id="KW-1133">Transmembrane helix</keyword>
<dbReference type="GO" id="GO:0031016">
    <property type="term" value="P:pancreas development"/>
    <property type="evidence" value="ECO:0007669"/>
    <property type="project" value="TreeGrafter"/>
</dbReference>
<dbReference type="GO" id="GO:0016020">
    <property type="term" value="C:membrane"/>
    <property type="evidence" value="ECO:0007669"/>
    <property type="project" value="TreeGrafter"/>
</dbReference>
<dbReference type="InterPro" id="IPR051874">
    <property type="entry name" value="Ig-like_domain-LISCH7"/>
</dbReference>
<name>A0A3Q3X0Y0_MOLML</name>